<reference evidence="1 2" key="1">
    <citation type="journal article" date="2021" name="Hortic Res">
        <title>High-quality reference genome and annotation aids understanding of berry development for evergreen blueberry (Vaccinium darrowii).</title>
        <authorList>
            <person name="Yu J."/>
            <person name="Hulse-Kemp A.M."/>
            <person name="Babiker E."/>
            <person name="Staton M."/>
        </authorList>
    </citation>
    <scope>NUCLEOTIDE SEQUENCE [LARGE SCALE GENOMIC DNA]</scope>
    <source>
        <strain evidence="2">cv. NJ 8807/NJ 8810</strain>
        <tissue evidence="1">Young leaf</tissue>
    </source>
</reference>
<proteinExistence type="predicted"/>
<protein>
    <submittedName>
        <fullName evidence="1">Uncharacterized protein</fullName>
    </submittedName>
</protein>
<evidence type="ECO:0000313" key="1">
    <source>
        <dbReference type="EMBL" id="KAH7840825.1"/>
    </source>
</evidence>
<keyword evidence="2" id="KW-1185">Reference proteome</keyword>
<gene>
    <name evidence="1" type="ORF">Vadar_022121</name>
</gene>
<accession>A0ACB7XJ58</accession>
<name>A0ACB7XJ58_9ERIC</name>
<evidence type="ECO:0000313" key="2">
    <source>
        <dbReference type="Proteomes" id="UP000828048"/>
    </source>
</evidence>
<dbReference type="Proteomes" id="UP000828048">
    <property type="component" value="Chromosome 10"/>
</dbReference>
<sequence length="59" mass="7028">MSTCFRGYLTTDKIATNLRVHPHHANIKFHRPYNVKRSHLAASNIWRLCLGRIRKRKRS</sequence>
<dbReference type="EMBL" id="CM037160">
    <property type="protein sequence ID" value="KAH7840825.1"/>
    <property type="molecule type" value="Genomic_DNA"/>
</dbReference>
<organism evidence="1 2">
    <name type="scientific">Vaccinium darrowii</name>
    <dbReference type="NCBI Taxonomy" id="229202"/>
    <lineage>
        <taxon>Eukaryota</taxon>
        <taxon>Viridiplantae</taxon>
        <taxon>Streptophyta</taxon>
        <taxon>Embryophyta</taxon>
        <taxon>Tracheophyta</taxon>
        <taxon>Spermatophyta</taxon>
        <taxon>Magnoliopsida</taxon>
        <taxon>eudicotyledons</taxon>
        <taxon>Gunneridae</taxon>
        <taxon>Pentapetalae</taxon>
        <taxon>asterids</taxon>
        <taxon>Ericales</taxon>
        <taxon>Ericaceae</taxon>
        <taxon>Vaccinioideae</taxon>
        <taxon>Vaccinieae</taxon>
        <taxon>Vaccinium</taxon>
    </lineage>
</organism>
<comment type="caution">
    <text evidence="1">The sequence shown here is derived from an EMBL/GenBank/DDBJ whole genome shotgun (WGS) entry which is preliminary data.</text>
</comment>